<evidence type="ECO:0000313" key="3">
    <source>
        <dbReference type="Proteomes" id="UP000054408"/>
    </source>
</evidence>
<proteinExistence type="predicted"/>
<protein>
    <submittedName>
        <fullName evidence="2">Metallophosphoesterase domain-containing protein 1</fullName>
    </submittedName>
</protein>
<evidence type="ECO:0000259" key="1">
    <source>
        <dbReference type="Pfam" id="PF00149"/>
    </source>
</evidence>
<dbReference type="EMBL" id="GL349493">
    <property type="protein sequence ID" value="KNC54984.1"/>
    <property type="molecule type" value="Genomic_DNA"/>
</dbReference>
<dbReference type="AlphaFoldDB" id="A0A0L0DRM3"/>
<dbReference type="GO" id="GO:0016787">
    <property type="term" value="F:hydrolase activity"/>
    <property type="evidence" value="ECO:0007669"/>
    <property type="project" value="InterPro"/>
</dbReference>
<dbReference type="PANTHER" id="PTHR12905:SF0">
    <property type="entry name" value="CALCINEURIN-LIKE PHOSPHOESTERASE DOMAIN-CONTAINING PROTEIN"/>
    <property type="match status" value="1"/>
</dbReference>
<feature type="domain" description="Calcineurin-like phosphoesterase" evidence="1">
    <location>
        <begin position="12"/>
        <end position="229"/>
    </location>
</feature>
<keyword evidence="3" id="KW-1185">Reference proteome</keyword>
<gene>
    <name evidence="2" type="ORF">AMSG_10231</name>
</gene>
<dbReference type="RefSeq" id="XP_013753429.1">
    <property type="nucleotide sequence ID" value="XM_013897975.1"/>
</dbReference>
<evidence type="ECO:0000313" key="2">
    <source>
        <dbReference type="EMBL" id="KNC54984.1"/>
    </source>
</evidence>
<dbReference type="Pfam" id="PF00149">
    <property type="entry name" value="Metallophos"/>
    <property type="match status" value="1"/>
</dbReference>
<dbReference type="PANTHER" id="PTHR12905">
    <property type="entry name" value="METALLOPHOSPHOESTERASE"/>
    <property type="match status" value="1"/>
</dbReference>
<organism evidence="2 3">
    <name type="scientific">Thecamonas trahens ATCC 50062</name>
    <dbReference type="NCBI Taxonomy" id="461836"/>
    <lineage>
        <taxon>Eukaryota</taxon>
        <taxon>Apusozoa</taxon>
        <taxon>Apusomonadida</taxon>
        <taxon>Apusomonadidae</taxon>
        <taxon>Thecamonas</taxon>
    </lineage>
</organism>
<dbReference type="InterPro" id="IPR051693">
    <property type="entry name" value="UPF0046_metallophosphoest"/>
</dbReference>
<dbReference type="Proteomes" id="UP000054408">
    <property type="component" value="Unassembled WGS sequence"/>
</dbReference>
<dbReference type="InterPro" id="IPR004843">
    <property type="entry name" value="Calcineurin-like_PHP"/>
</dbReference>
<dbReference type="GeneID" id="25568505"/>
<dbReference type="InterPro" id="IPR029052">
    <property type="entry name" value="Metallo-depent_PP-like"/>
</dbReference>
<accession>A0A0L0DRM3</accession>
<reference evidence="2 3" key="1">
    <citation type="submission" date="2010-05" db="EMBL/GenBank/DDBJ databases">
        <title>The Genome Sequence of Thecamonas trahens ATCC 50062.</title>
        <authorList>
            <consortium name="The Broad Institute Genome Sequencing Platform"/>
            <person name="Russ C."/>
            <person name="Cuomo C."/>
            <person name="Shea T."/>
            <person name="Young S.K."/>
            <person name="Zeng Q."/>
            <person name="Koehrsen M."/>
            <person name="Haas B."/>
            <person name="Borodovsky M."/>
            <person name="Guigo R."/>
            <person name="Alvarado L."/>
            <person name="Berlin A."/>
            <person name="Bochicchio J."/>
            <person name="Borenstein D."/>
            <person name="Chapman S."/>
            <person name="Chen Z."/>
            <person name="Freedman E."/>
            <person name="Gellesch M."/>
            <person name="Goldberg J."/>
            <person name="Griggs A."/>
            <person name="Gujja S."/>
            <person name="Heilman E."/>
            <person name="Heiman D."/>
            <person name="Hepburn T."/>
            <person name="Howarth C."/>
            <person name="Jen D."/>
            <person name="Larson L."/>
            <person name="Mehta T."/>
            <person name="Park D."/>
            <person name="Pearson M."/>
            <person name="Roberts A."/>
            <person name="Saif S."/>
            <person name="Shenoy N."/>
            <person name="Sisk P."/>
            <person name="Stolte C."/>
            <person name="Sykes S."/>
            <person name="Thomson T."/>
            <person name="Walk T."/>
            <person name="White J."/>
            <person name="Yandava C."/>
            <person name="Burger G."/>
            <person name="Gray M.W."/>
            <person name="Holland P.W.H."/>
            <person name="King N."/>
            <person name="Lang F.B.F."/>
            <person name="Roger A.J."/>
            <person name="Ruiz-Trillo I."/>
            <person name="Lander E."/>
            <person name="Nusbaum C."/>
        </authorList>
    </citation>
    <scope>NUCLEOTIDE SEQUENCE [LARGE SCALE GENOMIC DNA]</scope>
    <source>
        <strain evidence="2 3">ATCC 50062</strain>
    </source>
</reference>
<name>A0A0L0DRM3_THETB</name>
<sequence length="292" mass="30959">MAATEDDGAWLIACISDTHGHHERLEAALAAAAELDGCTTVIHAGDAAVRGEWASEIKPFLGWLARLPFDDMIYVPGNHDLCMDAAAYEANWESWVAEHEAPEQVATDLVEVLAAADAAGAGLHVLVHGEQIEIAGGLTVAGLAAMPRQPKSRPQMAFGFPRGSPGLRHELGRLEPGADVLVTHTPPHGVLDSSSYDPRTAGKPFGCADLAKRVRALKPRLHVFGHIHSGAGVAATRKRLSVNAASCTTKGSEVDQELNSVLVVAVPRDRRRVPRLAASIDEAGVVKRVAEE</sequence>
<dbReference type="eggNOG" id="KOG3947">
    <property type="taxonomic scope" value="Eukaryota"/>
</dbReference>
<dbReference type="SUPFAM" id="SSF56300">
    <property type="entry name" value="Metallo-dependent phosphatases"/>
    <property type="match status" value="1"/>
</dbReference>
<dbReference type="OrthoDB" id="630188at2759"/>
<dbReference type="Gene3D" id="3.60.21.10">
    <property type="match status" value="1"/>
</dbReference>